<evidence type="ECO:0000313" key="2">
    <source>
        <dbReference type="EMBL" id="MPM94428.1"/>
    </source>
</evidence>
<comment type="caution">
    <text evidence="2">The sequence shown here is derived from an EMBL/GenBank/DDBJ whole genome shotgun (WGS) entry which is preliminary data.</text>
</comment>
<evidence type="ECO:0000256" key="1">
    <source>
        <dbReference type="SAM" id="MobiDB-lite"/>
    </source>
</evidence>
<protein>
    <submittedName>
        <fullName evidence="2">Uncharacterized protein</fullName>
    </submittedName>
</protein>
<gene>
    <name evidence="2" type="ORF">SDC9_141574</name>
</gene>
<name>A0A645DZ65_9ZZZZ</name>
<feature type="compositionally biased region" description="Basic residues" evidence="1">
    <location>
        <begin position="32"/>
        <end position="42"/>
    </location>
</feature>
<dbReference type="AlphaFoldDB" id="A0A645DZ65"/>
<sequence>MADGRADQVRKHGGAIVRQLGRGGKSEAVGRDRHRGGQPRLRPRQVVALVRHEKGEAVADELHIQHR</sequence>
<feature type="region of interest" description="Disordered" evidence="1">
    <location>
        <begin position="1"/>
        <end position="42"/>
    </location>
</feature>
<dbReference type="EMBL" id="VSSQ01041064">
    <property type="protein sequence ID" value="MPM94428.1"/>
    <property type="molecule type" value="Genomic_DNA"/>
</dbReference>
<feature type="compositionally biased region" description="Basic and acidic residues" evidence="1">
    <location>
        <begin position="1"/>
        <end position="10"/>
    </location>
</feature>
<accession>A0A645DZ65</accession>
<proteinExistence type="predicted"/>
<reference evidence="2" key="1">
    <citation type="submission" date="2019-08" db="EMBL/GenBank/DDBJ databases">
        <authorList>
            <person name="Kucharzyk K."/>
            <person name="Murdoch R.W."/>
            <person name="Higgins S."/>
            <person name="Loffler F."/>
        </authorList>
    </citation>
    <scope>NUCLEOTIDE SEQUENCE</scope>
</reference>
<organism evidence="2">
    <name type="scientific">bioreactor metagenome</name>
    <dbReference type="NCBI Taxonomy" id="1076179"/>
    <lineage>
        <taxon>unclassified sequences</taxon>
        <taxon>metagenomes</taxon>
        <taxon>ecological metagenomes</taxon>
    </lineage>
</organism>